<dbReference type="Proteomes" id="UP000292274">
    <property type="component" value="Unassembled WGS sequence"/>
</dbReference>
<evidence type="ECO:0000256" key="6">
    <source>
        <dbReference type="ARBA" id="ARBA00022840"/>
    </source>
</evidence>
<keyword evidence="14" id="KW-1185">Reference proteome</keyword>
<dbReference type="GO" id="GO:0003677">
    <property type="term" value="F:DNA binding"/>
    <property type="evidence" value="ECO:0007669"/>
    <property type="project" value="InterPro"/>
</dbReference>
<feature type="domain" description="FtsK" evidence="12">
    <location>
        <begin position="458"/>
        <end position="658"/>
    </location>
</feature>
<evidence type="ECO:0000256" key="4">
    <source>
        <dbReference type="ARBA" id="ARBA00022737"/>
    </source>
</evidence>
<dbReference type="InterPro" id="IPR050206">
    <property type="entry name" value="FtsK/SpoIIIE/SftA"/>
</dbReference>
<evidence type="ECO:0000259" key="12">
    <source>
        <dbReference type="PROSITE" id="PS50901"/>
    </source>
</evidence>
<evidence type="ECO:0000256" key="9">
    <source>
        <dbReference type="PROSITE-ProRule" id="PRU00289"/>
    </source>
</evidence>
<protein>
    <submittedName>
        <fullName evidence="13">Type VII secretion protein EccCa</fullName>
    </submittedName>
</protein>
<feature type="binding site" evidence="9">
    <location>
        <begin position="481"/>
        <end position="488"/>
    </location>
    <ligand>
        <name>ATP</name>
        <dbReference type="ChEBI" id="CHEBI:30616"/>
    </ligand>
</feature>
<feature type="region of interest" description="Disordered" evidence="10">
    <location>
        <begin position="1"/>
        <end position="35"/>
    </location>
</feature>
<evidence type="ECO:0000256" key="3">
    <source>
        <dbReference type="ARBA" id="ARBA00022692"/>
    </source>
</evidence>
<organism evidence="13 14">
    <name type="scientific">Micromonospora zingiberis</name>
    <dbReference type="NCBI Taxonomy" id="2053011"/>
    <lineage>
        <taxon>Bacteria</taxon>
        <taxon>Bacillati</taxon>
        <taxon>Actinomycetota</taxon>
        <taxon>Actinomycetes</taxon>
        <taxon>Micromonosporales</taxon>
        <taxon>Micromonosporaceae</taxon>
        <taxon>Micromonospora</taxon>
    </lineage>
</organism>
<evidence type="ECO:0000313" key="14">
    <source>
        <dbReference type="Proteomes" id="UP000292274"/>
    </source>
</evidence>
<dbReference type="SUPFAM" id="SSF52540">
    <property type="entry name" value="P-loop containing nucleoside triphosphate hydrolases"/>
    <property type="match status" value="3"/>
</dbReference>
<dbReference type="InterPro" id="IPR027417">
    <property type="entry name" value="P-loop_NTPase"/>
</dbReference>
<feature type="transmembrane region" description="Helical" evidence="11">
    <location>
        <begin position="41"/>
        <end position="60"/>
    </location>
</feature>
<comment type="caution">
    <text evidence="13">The sequence shown here is derived from an EMBL/GenBank/DDBJ whole genome shotgun (WGS) entry which is preliminary data.</text>
</comment>
<proteinExistence type="predicted"/>
<dbReference type="Gene3D" id="3.40.50.300">
    <property type="entry name" value="P-loop containing nucleotide triphosphate hydrolases"/>
    <property type="match status" value="4"/>
</dbReference>
<evidence type="ECO:0000256" key="5">
    <source>
        <dbReference type="ARBA" id="ARBA00022741"/>
    </source>
</evidence>
<evidence type="ECO:0000256" key="2">
    <source>
        <dbReference type="ARBA" id="ARBA00022475"/>
    </source>
</evidence>
<keyword evidence="8 11" id="KW-0472">Membrane</keyword>
<evidence type="ECO:0000313" key="13">
    <source>
        <dbReference type="EMBL" id="TCB95425.1"/>
    </source>
</evidence>
<dbReference type="NCBIfam" id="TIGR03925">
    <property type="entry name" value="T7SS_EccC_b"/>
    <property type="match status" value="1"/>
</dbReference>
<dbReference type="GO" id="GO:0005886">
    <property type="term" value="C:plasma membrane"/>
    <property type="evidence" value="ECO:0007669"/>
    <property type="project" value="UniProtKB-SubCell"/>
</dbReference>
<keyword evidence="6 9" id="KW-0067">ATP-binding</keyword>
<keyword evidence="3 11" id="KW-0812">Transmembrane</keyword>
<dbReference type="PANTHER" id="PTHR22683">
    <property type="entry name" value="SPORULATION PROTEIN RELATED"/>
    <property type="match status" value="1"/>
</dbReference>
<evidence type="ECO:0000256" key="8">
    <source>
        <dbReference type="ARBA" id="ARBA00023136"/>
    </source>
</evidence>
<dbReference type="GO" id="GO:0005524">
    <property type="term" value="F:ATP binding"/>
    <property type="evidence" value="ECO:0007669"/>
    <property type="project" value="UniProtKB-UniRule"/>
</dbReference>
<feature type="binding site" evidence="9">
    <location>
        <begin position="1142"/>
        <end position="1149"/>
    </location>
    <ligand>
        <name>ATP</name>
        <dbReference type="ChEBI" id="CHEBI:30616"/>
    </ligand>
</feature>
<comment type="subcellular location">
    <subcellularLocation>
        <location evidence="1">Cell membrane</location>
        <topology evidence="1">Multi-pass membrane protein</topology>
    </subcellularLocation>
</comment>
<dbReference type="InterPro" id="IPR023836">
    <property type="entry name" value="EccCa-like_Actinobacteria"/>
</dbReference>
<name>A0A4V2LW71_9ACTN</name>
<dbReference type="RefSeq" id="WP_131305707.1">
    <property type="nucleotide sequence ID" value="NZ_SJJR01000014.1"/>
</dbReference>
<evidence type="ECO:0000256" key="10">
    <source>
        <dbReference type="SAM" id="MobiDB-lite"/>
    </source>
</evidence>
<dbReference type="PROSITE" id="PS50901">
    <property type="entry name" value="FTSK"/>
    <property type="match status" value="3"/>
</dbReference>
<dbReference type="InterPro" id="IPR023837">
    <property type="entry name" value="EccCb-like_Actinobacteria"/>
</dbReference>
<evidence type="ECO:0000256" key="1">
    <source>
        <dbReference type="ARBA" id="ARBA00004651"/>
    </source>
</evidence>
<accession>A0A4V2LW71</accession>
<dbReference type="EMBL" id="SJJR01000014">
    <property type="protein sequence ID" value="TCB95425.1"/>
    <property type="molecule type" value="Genomic_DNA"/>
</dbReference>
<feature type="domain" description="FtsK" evidence="12">
    <location>
        <begin position="1125"/>
        <end position="1308"/>
    </location>
</feature>
<dbReference type="InterPro" id="IPR003593">
    <property type="entry name" value="AAA+_ATPase"/>
</dbReference>
<keyword evidence="5 9" id="KW-0547">Nucleotide-binding</keyword>
<sequence>MSTVLFRRPARRAGPKLPTGEIDLQEPPELPEPQSNGMRQAMLVLPMALMSGVMMMMFMGGSRGPLTYVMLGALVLAMGGMVLGQLVFGGMDRKKRLGGDRRDYLRYLAQNRKRVRRDVDRQRAATDWQHPDPQSLWSLVMTSRRWERRPTHPDFLELRVGVGDQRLAVRMTPLQTKPIEDLEPLSAKALRRFIRAYTTISDQPIALFLQGFAQVRWSGDKADGRAVVRALLAQLVTFHAPEEVRLVLCLDADGVAAWEWTKWLPHLQHHAEPDAAGAGRMVGDSIEAVERLLGEAFAARPRWEAGAAASRDEPYVVVIRDGGRLGNGSRMAGAGYRNAVLIDLDDPTPPSGKGALCLEVRDDALFMVQRDRLGNEVRTRLARPDRLSATRAAMVAQILSPYRLGLATETAAEALTTNFDLGTMLGIADLKRLDLASLWQSRPIGDRLRVPIGIDAAGRPVELDLKESALGGMGPHGMLIGATGSGKSELLRTLVLALATTHSSETLNFVLVDFKGGATFLGLDQLPHTSAVITNLADEAALVGRMQDALHGELVRRQELLRSAGGYSSVLDYERARAQGAPLDPLPTLFVVVDEFSELLATHRDFMDLFVMIGRLGRSLAVHLLLASQRIDDGRIGQLESHLSYRIGLRTFSAMESRSVIGVPDAYELPPSPGGGYLRTDVSTLIRFKAGYVSGAHRDATQRVRQEIVQQQVMPYRLELVLHPEPPPSPDDEQAAAAIAGEVGGAAESSGTTDATAVSDGSAATAELRSVLATVVTQLVDNGPPAHQVWLPPLGASPTLDQLLPTLVPDPDLGLMAQDWPGNGRLTTPVGFIDKPFEQLRDLLIVDLSAIGGHVGIAGGPRSGKSTLLRTLISSLALTHSPREVQFYCLDFGGGTLSAMAALPHVGSVAGRLDTDRVNRTIAEVTGLITQRERRFAELGIDSMTTYRQARADGRITDDPYGDVFLTVDGWFTLRQEFESLEPAVRQIAAQGLNFGVHLLITAARWSEIHHAMRDQIGTRLELRLGDPVDSTVDLRLAATVPQLPGRGLTSEKLHFLAALPRIDGSADLDSLAAGVRALTTLVDEFWTGEPAPPVRTLPTVLPAHSLPEPRGDLQVTLGLDEAGMQPIWHDFAELPHLTALGDSQSGKTNLLRHLAHSVMARYTPTEARIMIVDYRRQLFDAVAEPYRLGYSVSTDSTKATVADAVLGLAPRVPGSDITPEQLRRRDWWQGPRLFVLVDDYDLLAGHESPLLPLLPYLSQGADIGFHLVLTRGAANVLRMSMDPLIRRLQETNSPDLALSCPPNEGPLLGNTKPRNLPPGRALLCTRRGARLIQTPWRPLEADASTVAS</sequence>
<feature type="binding site" evidence="9">
    <location>
        <begin position="859"/>
        <end position="866"/>
    </location>
    <ligand>
        <name>ATP</name>
        <dbReference type="ChEBI" id="CHEBI:30616"/>
    </ligand>
</feature>
<dbReference type="SMART" id="SM00382">
    <property type="entry name" value="AAA"/>
    <property type="match status" value="3"/>
</dbReference>
<keyword evidence="4" id="KW-0677">Repeat</keyword>
<feature type="domain" description="FtsK" evidence="12">
    <location>
        <begin position="840"/>
        <end position="1032"/>
    </location>
</feature>
<dbReference type="NCBIfam" id="TIGR03924">
    <property type="entry name" value="T7SS_EccC_a"/>
    <property type="match status" value="1"/>
</dbReference>
<evidence type="ECO:0000256" key="11">
    <source>
        <dbReference type="SAM" id="Phobius"/>
    </source>
</evidence>
<feature type="transmembrane region" description="Helical" evidence="11">
    <location>
        <begin position="66"/>
        <end position="88"/>
    </location>
</feature>
<keyword evidence="7 11" id="KW-1133">Transmembrane helix</keyword>
<dbReference type="Pfam" id="PF01580">
    <property type="entry name" value="FtsK_SpoIIIE"/>
    <property type="match status" value="3"/>
</dbReference>
<gene>
    <name evidence="13" type="primary">eccCa</name>
    <name evidence="13" type="ORF">E0H26_19720</name>
</gene>
<keyword evidence="2" id="KW-1003">Cell membrane</keyword>
<reference evidence="13 14" key="1">
    <citation type="submission" date="2019-02" db="EMBL/GenBank/DDBJ databases">
        <title>Jishengella sp. nov., isolated from a root of Zingiber montanum.</title>
        <authorList>
            <person name="Kuncharoen N."/>
            <person name="Kudo T."/>
            <person name="Masahiro Y."/>
            <person name="Ohkuma M."/>
            <person name="Tanasupawat S."/>
        </authorList>
    </citation>
    <scope>NUCLEOTIDE SEQUENCE [LARGE SCALE GENOMIC DNA]</scope>
    <source>
        <strain evidence="13 14">PLAI 1-1</strain>
    </source>
</reference>
<dbReference type="PANTHER" id="PTHR22683:SF1">
    <property type="entry name" value="TYPE VII SECRETION SYSTEM PROTEIN ESSC"/>
    <property type="match status" value="1"/>
</dbReference>
<dbReference type="InterPro" id="IPR002543">
    <property type="entry name" value="FtsK_dom"/>
</dbReference>
<evidence type="ECO:0000256" key="7">
    <source>
        <dbReference type="ARBA" id="ARBA00022989"/>
    </source>
</evidence>
<dbReference type="OrthoDB" id="9807790at2"/>